<dbReference type="AlphaFoldDB" id="A0A0B5AZR2"/>
<dbReference type="OrthoDB" id="2855356at2"/>
<dbReference type="Proteomes" id="UP000031449">
    <property type="component" value="Plasmid unnamed"/>
</dbReference>
<reference evidence="1 2" key="1">
    <citation type="submission" date="2014-08" db="EMBL/GenBank/DDBJ databases">
        <title>Complete genome of a marine bacteria Jeotgalibacillus malaysiensis.</title>
        <authorList>
            <person name="Yaakop A.S."/>
            <person name="Chan K.-G."/>
            <person name="Goh K.M."/>
        </authorList>
    </citation>
    <scope>NUCLEOTIDE SEQUENCE [LARGE SCALE GENOMIC DNA]</scope>
    <source>
        <strain evidence="1 2">D5</strain>
        <plasmid evidence="2">Plasmid</plasmid>
    </source>
</reference>
<name>A0A0B5AZR2_9BACL</name>
<dbReference type="KEGG" id="jeo:JMA_41120"/>
<protein>
    <submittedName>
        <fullName evidence="1">Uncharacterized protein</fullName>
    </submittedName>
</protein>
<accession>A0A0B5AZR2</accession>
<keyword evidence="1" id="KW-0614">Plasmid</keyword>
<dbReference type="EMBL" id="CP009417">
    <property type="protein sequence ID" value="AJD93429.1"/>
    <property type="molecule type" value="Genomic_DNA"/>
</dbReference>
<geneLocation type="plasmid" evidence="2"/>
<evidence type="ECO:0000313" key="2">
    <source>
        <dbReference type="Proteomes" id="UP000031449"/>
    </source>
</evidence>
<sequence length="155" mass="17026">MNISKKAFVLLMAMCLMMTGLTVGYANSYKKPSIRLADGTTFSGGVIRIDPSKGVYLHTNDTHHSRGIKSVRIDSKTGGIRVTRDKMDAIISVSADADETLSERKIVAGISGGGVTTIIFLYKDGRKLNLNNKNDYKLVASPYANLWVQWISEPR</sequence>
<keyword evidence="2" id="KW-1185">Reference proteome</keyword>
<dbReference type="HOGENOM" id="CLU_1693147_0_0_9"/>
<evidence type="ECO:0000313" key="1">
    <source>
        <dbReference type="EMBL" id="AJD93429.1"/>
    </source>
</evidence>
<gene>
    <name evidence="1" type="ORF">JMA_41120</name>
</gene>
<dbReference type="BioCyc" id="JESP1508404:G14D9-13396-MONOMER"/>
<proteinExistence type="predicted"/>
<organism evidence="1 2">
    <name type="scientific">Jeotgalibacillus malaysiensis</name>
    <dbReference type="NCBI Taxonomy" id="1508404"/>
    <lineage>
        <taxon>Bacteria</taxon>
        <taxon>Bacillati</taxon>
        <taxon>Bacillota</taxon>
        <taxon>Bacilli</taxon>
        <taxon>Bacillales</taxon>
        <taxon>Caryophanaceae</taxon>
        <taxon>Jeotgalibacillus</taxon>
    </lineage>
</organism>